<dbReference type="Gene3D" id="3.40.630.30">
    <property type="match status" value="1"/>
</dbReference>
<dbReference type="Pfam" id="PF00583">
    <property type="entry name" value="Acetyltransf_1"/>
    <property type="match status" value="1"/>
</dbReference>
<accession>A0A1S1WYK5</accession>
<name>A0A1S1WYK5_9NEIS</name>
<sequence>MTMQALVRSMLESDIAEVARLCGDLDYPSSEEDVARRYATIRAFPDNEIWVAERESRVVGWAHGHGVHLLEAESCVEIGGIVVDPAFQGLGIGRLLLAACEQWAQERGYPRIRLRSGQQRLDAHAFYRHIGYQQKNTGITFAIDLPRTA</sequence>
<evidence type="ECO:0000313" key="5">
    <source>
        <dbReference type="Proteomes" id="UP000180088"/>
    </source>
</evidence>
<dbReference type="InterPro" id="IPR050832">
    <property type="entry name" value="Bact_Acetyltransf"/>
</dbReference>
<keyword evidence="2" id="KW-0012">Acyltransferase</keyword>
<dbReference type="PANTHER" id="PTHR43877">
    <property type="entry name" value="AMINOALKYLPHOSPHONATE N-ACETYLTRANSFERASE-RELATED-RELATED"/>
    <property type="match status" value="1"/>
</dbReference>
<evidence type="ECO:0000256" key="1">
    <source>
        <dbReference type="ARBA" id="ARBA00022679"/>
    </source>
</evidence>
<evidence type="ECO:0000259" key="3">
    <source>
        <dbReference type="PROSITE" id="PS51186"/>
    </source>
</evidence>
<dbReference type="AlphaFoldDB" id="A0A1S1WYK5"/>
<dbReference type="CDD" id="cd04301">
    <property type="entry name" value="NAT_SF"/>
    <property type="match status" value="1"/>
</dbReference>
<evidence type="ECO:0000256" key="2">
    <source>
        <dbReference type="ARBA" id="ARBA00023315"/>
    </source>
</evidence>
<dbReference type="GO" id="GO:0016747">
    <property type="term" value="F:acyltransferase activity, transferring groups other than amino-acyl groups"/>
    <property type="evidence" value="ECO:0007669"/>
    <property type="project" value="InterPro"/>
</dbReference>
<proteinExistence type="predicted"/>
<dbReference type="EMBL" id="MKCS01000001">
    <property type="protein sequence ID" value="OHX12200.1"/>
    <property type="molecule type" value="Genomic_DNA"/>
</dbReference>
<dbReference type="InterPro" id="IPR016181">
    <property type="entry name" value="Acyl_CoA_acyltransferase"/>
</dbReference>
<keyword evidence="1" id="KW-0808">Transferase</keyword>
<dbReference type="PROSITE" id="PS51186">
    <property type="entry name" value="GNAT"/>
    <property type="match status" value="1"/>
</dbReference>
<protein>
    <recommendedName>
        <fullName evidence="3">N-acetyltransferase domain-containing protein</fullName>
    </recommendedName>
</protein>
<comment type="caution">
    <text evidence="4">The sequence shown here is derived from an EMBL/GenBank/DDBJ whole genome shotgun (WGS) entry which is preliminary data.</text>
</comment>
<organism evidence="4 5">
    <name type="scientific">Chromobacterium sphagni</name>
    <dbReference type="NCBI Taxonomy" id="1903179"/>
    <lineage>
        <taxon>Bacteria</taxon>
        <taxon>Pseudomonadati</taxon>
        <taxon>Pseudomonadota</taxon>
        <taxon>Betaproteobacteria</taxon>
        <taxon>Neisseriales</taxon>
        <taxon>Chromobacteriaceae</taxon>
        <taxon>Chromobacterium</taxon>
    </lineage>
</organism>
<dbReference type="InterPro" id="IPR000182">
    <property type="entry name" value="GNAT_dom"/>
</dbReference>
<dbReference type="PANTHER" id="PTHR43877:SF2">
    <property type="entry name" value="AMINOALKYLPHOSPHONATE N-ACETYLTRANSFERASE-RELATED"/>
    <property type="match status" value="1"/>
</dbReference>
<evidence type="ECO:0000313" key="4">
    <source>
        <dbReference type="EMBL" id="OHX12200.1"/>
    </source>
</evidence>
<dbReference type="STRING" id="1903179.BI347_00815"/>
<dbReference type="Proteomes" id="UP000180088">
    <property type="component" value="Unassembled WGS sequence"/>
</dbReference>
<feature type="domain" description="N-acetyltransferase" evidence="3">
    <location>
        <begin position="5"/>
        <end position="149"/>
    </location>
</feature>
<gene>
    <name evidence="4" type="ORF">BI347_00815</name>
</gene>
<reference evidence="4 5" key="1">
    <citation type="submission" date="2016-09" db="EMBL/GenBank/DDBJ databases">
        <title>Chromobacterium muskegensis sp. nov., an insecticidal bacterium isolated from Sphagnum bogs.</title>
        <authorList>
            <person name="Sparks M.E."/>
            <person name="Blackburn M.B."/>
            <person name="Gundersen-Rindal D.E."/>
            <person name="Mitchell A."/>
            <person name="Farrar R."/>
            <person name="Kuhar D."/>
        </authorList>
    </citation>
    <scope>NUCLEOTIDE SEQUENCE [LARGE SCALE GENOMIC DNA]</scope>
    <source>
        <strain evidence="4 5">37-2</strain>
    </source>
</reference>
<dbReference type="SUPFAM" id="SSF55729">
    <property type="entry name" value="Acyl-CoA N-acyltransferases (Nat)"/>
    <property type="match status" value="1"/>
</dbReference>